<comment type="caution">
    <text evidence="2">The sequence shown here is derived from an EMBL/GenBank/DDBJ whole genome shotgun (WGS) entry which is preliminary data.</text>
</comment>
<organism evidence="2 3">
    <name type="scientific">Deinococcus taklimakanensis</name>
    <dbReference type="NCBI Taxonomy" id="536443"/>
    <lineage>
        <taxon>Bacteria</taxon>
        <taxon>Thermotogati</taxon>
        <taxon>Deinococcota</taxon>
        <taxon>Deinococci</taxon>
        <taxon>Deinococcales</taxon>
        <taxon>Deinococcaceae</taxon>
        <taxon>Deinococcus</taxon>
    </lineage>
</organism>
<proteinExistence type="inferred from homology"/>
<evidence type="ECO:0000256" key="1">
    <source>
        <dbReference type="ARBA" id="ARBA00007613"/>
    </source>
</evidence>
<name>A0ABW5P8H5_9DEIO</name>
<gene>
    <name evidence="2" type="ORF">ACFSR9_15130</name>
</gene>
<comment type="similarity">
    <text evidence="1">Belongs to the outer membrane factor (OMF) (TC 1.B.17) family.</text>
</comment>
<protein>
    <submittedName>
        <fullName evidence="2">TolC family protein</fullName>
    </submittedName>
</protein>
<dbReference type="Pfam" id="PF02321">
    <property type="entry name" value="OEP"/>
    <property type="match status" value="1"/>
</dbReference>
<dbReference type="InterPro" id="IPR003423">
    <property type="entry name" value="OMP_efflux"/>
</dbReference>
<evidence type="ECO:0000313" key="3">
    <source>
        <dbReference type="Proteomes" id="UP001597475"/>
    </source>
</evidence>
<dbReference type="Gene3D" id="1.20.1600.10">
    <property type="entry name" value="Outer membrane efflux proteins (OEP)"/>
    <property type="match status" value="1"/>
</dbReference>
<dbReference type="Proteomes" id="UP001597475">
    <property type="component" value="Unassembled WGS sequence"/>
</dbReference>
<dbReference type="SUPFAM" id="SSF56954">
    <property type="entry name" value="Outer membrane efflux proteins (OEP)"/>
    <property type="match status" value="1"/>
</dbReference>
<dbReference type="RefSeq" id="WP_386847140.1">
    <property type="nucleotide sequence ID" value="NZ_JBHUMK010000079.1"/>
</dbReference>
<evidence type="ECO:0000313" key="2">
    <source>
        <dbReference type="EMBL" id="MFD2610753.1"/>
    </source>
</evidence>
<sequence length="314" mass="32473">MTERISVEPFWTNGETRLEGAENRLTAWSAATEAQRRGRSAGAGSQIKQPRRVRLEALRQVSPGWARMYEAYAELWLNLPLRVRWALASAFVLLALLHAGGARAQGAPNILTGPQVAAFEGLVSAAKKVDPTFLQSLATDAQKRAELSPLGAVSANLSAGAGLTLSSAGGFDQVAPTFRLGVGVDLTRLAGSVTGANAAQLSALTASTSAAGRELRVRVLQAFVSYLSAVRAAGVAADSVEVARATLAQAQARASVGAGTGVDVLRAAQAKNAADAELYDVNLRLAVAKQQLSAITGLTLAGLDAVLVGAKPRP</sequence>
<keyword evidence="3" id="KW-1185">Reference proteome</keyword>
<reference evidence="3" key="1">
    <citation type="journal article" date="2019" name="Int. J. Syst. Evol. Microbiol.">
        <title>The Global Catalogue of Microorganisms (GCM) 10K type strain sequencing project: providing services to taxonomists for standard genome sequencing and annotation.</title>
        <authorList>
            <consortium name="The Broad Institute Genomics Platform"/>
            <consortium name="The Broad Institute Genome Sequencing Center for Infectious Disease"/>
            <person name="Wu L."/>
            <person name="Ma J."/>
        </authorList>
    </citation>
    <scope>NUCLEOTIDE SEQUENCE [LARGE SCALE GENOMIC DNA]</scope>
    <source>
        <strain evidence="3">KCTC 33842</strain>
    </source>
</reference>
<accession>A0ABW5P8H5</accession>
<dbReference type="EMBL" id="JBHUMK010000079">
    <property type="protein sequence ID" value="MFD2610753.1"/>
    <property type="molecule type" value="Genomic_DNA"/>
</dbReference>